<reference evidence="1" key="2">
    <citation type="submission" date="2019-06" db="EMBL/GenBank/DDBJ databases">
        <title>Genomics analysis of Aphanomyces spp. identifies a new class of oomycete effector associated with host adaptation.</title>
        <authorList>
            <person name="Gaulin E."/>
        </authorList>
    </citation>
    <scope>NUCLEOTIDE SEQUENCE</scope>
    <source>
        <strain evidence="1">CBS 578.67</strain>
    </source>
</reference>
<gene>
    <name evidence="2" type="primary">Aste57867_25556</name>
    <name evidence="1" type="ORF">As57867_025477</name>
    <name evidence="2" type="ORF">ASTE57867_25556</name>
</gene>
<sequence length="119" mass="12909">MMEQVAHKSQLPRGAGSLWPQRRRASTFMPRIFHKLLRLQSNDMGDTGSVSHALVSLNVQGTAIGAAGVEALIQRSPSSLTSLLVPAMSEKEALCAKAHQRIGHARALCVWGLGWQRIA</sequence>
<dbReference type="EMBL" id="VJMH01007546">
    <property type="protein sequence ID" value="KAF0682329.1"/>
    <property type="molecule type" value="Genomic_DNA"/>
</dbReference>
<protein>
    <submittedName>
        <fullName evidence="2">Aste57867_25556 protein</fullName>
    </submittedName>
</protein>
<keyword evidence="3" id="KW-1185">Reference proteome</keyword>
<evidence type="ECO:0000313" key="1">
    <source>
        <dbReference type="EMBL" id="KAF0682329.1"/>
    </source>
</evidence>
<dbReference type="Proteomes" id="UP000332933">
    <property type="component" value="Unassembled WGS sequence"/>
</dbReference>
<name>A0A485LY98_9STRA</name>
<reference evidence="2 3" key="1">
    <citation type="submission" date="2019-03" db="EMBL/GenBank/DDBJ databases">
        <authorList>
            <person name="Gaulin E."/>
            <person name="Dumas B."/>
        </authorList>
    </citation>
    <scope>NUCLEOTIDE SEQUENCE [LARGE SCALE GENOMIC DNA]</scope>
    <source>
        <strain evidence="2">CBS 568.67</strain>
    </source>
</reference>
<accession>A0A485LY98</accession>
<evidence type="ECO:0000313" key="2">
    <source>
        <dbReference type="EMBL" id="VFU02179.1"/>
    </source>
</evidence>
<dbReference type="EMBL" id="CAADRA010007572">
    <property type="protein sequence ID" value="VFU02179.1"/>
    <property type="molecule type" value="Genomic_DNA"/>
</dbReference>
<dbReference type="AlphaFoldDB" id="A0A485LY98"/>
<proteinExistence type="predicted"/>
<organism evidence="2 3">
    <name type="scientific">Aphanomyces stellatus</name>
    <dbReference type="NCBI Taxonomy" id="120398"/>
    <lineage>
        <taxon>Eukaryota</taxon>
        <taxon>Sar</taxon>
        <taxon>Stramenopiles</taxon>
        <taxon>Oomycota</taxon>
        <taxon>Saprolegniomycetes</taxon>
        <taxon>Saprolegniales</taxon>
        <taxon>Verrucalvaceae</taxon>
        <taxon>Aphanomyces</taxon>
    </lineage>
</organism>
<evidence type="ECO:0000313" key="3">
    <source>
        <dbReference type="Proteomes" id="UP000332933"/>
    </source>
</evidence>